<keyword evidence="2" id="KW-1185">Reference proteome</keyword>
<proteinExistence type="predicted"/>
<evidence type="ECO:0000313" key="2">
    <source>
        <dbReference type="Proteomes" id="UP001057402"/>
    </source>
</evidence>
<organism evidence="1 2">
    <name type="scientific">Melastoma candidum</name>
    <dbReference type="NCBI Taxonomy" id="119954"/>
    <lineage>
        <taxon>Eukaryota</taxon>
        <taxon>Viridiplantae</taxon>
        <taxon>Streptophyta</taxon>
        <taxon>Embryophyta</taxon>
        <taxon>Tracheophyta</taxon>
        <taxon>Spermatophyta</taxon>
        <taxon>Magnoliopsida</taxon>
        <taxon>eudicotyledons</taxon>
        <taxon>Gunneridae</taxon>
        <taxon>Pentapetalae</taxon>
        <taxon>rosids</taxon>
        <taxon>malvids</taxon>
        <taxon>Myrtales</taxon>
        <taxon>Melastomataceae</taxon>
        <taxon>Melastomatoideae</taxon>
        <taxon>Melastomateae</taxon>
        <taxon>Melastoma</taxon>
    </lineage>
</organism>
<gene>
    <name evidence="1" type="ORF">MLD38_002047</name>
</gene>
<reference evidence="2" key="1">
    <citation type="journal article" date="2023" name="Front. Plant Sci.">
        <title>Chromosomal-level genome assembly of Melastoma candidum provides insights into trichome evolution.</title>
        <authorList>
            <person name="Zhong Y."/>
            <person name="Wu W."/>
            <person name="Sun C."/>
            <person name="Zou P."/>
            <person name="Liu Y."/>
            <person name="Dai S."/>
            <person name="Zhou R."/>
        </authorList>
    </citation>
    <scope>NUCLEOTIDE SEQUENCE [LARGE SCALE GENOMIC DNA]</scope>
</reference>
<name>A0ACB9SGR6_9MYRT</name>
<evidence type="ECO:0000313" key="1">
    <source>
        <dbReference type="EMBL" id="KAI4389873.1"/>
    </source>
</evidence>
<comment type="caution">
    <text evidence="1">The sequence shown here is derived from an EMBL/GenBank/DDBJ whole genome shotgun (WGS) entry which is preliminary data.</text>
</comment>
<protein>
    <submittedName>
        <fullName evidence="1">Uncharacterized protein</fullName>
    </submittedName>
</protein>
<accession>A0ACB9SGR6</accession>
<sequence>MAAARVAPSPSSVSTRTPLLPSDSDNTPRRPKGSKVVSSRYLSSCSSTKRCPSPSPGVSRGAPGAAAAPLVRRSQSAERQRTATQRPGPKVARDSDDGRISSVQRTLASVRSLSVSFQGESYSVSVDKVKAAGAEKPMPAVTVRPTSSGGGRKGTPERRRIGMLATPRASADNLKAVMEQKHRWPGRSAMSKSLDFGSILTLSHRTVARDLENSMMVTDVRGSRNEIDGTTDSKLDTRLRSEGHCSNNGSLEIGLCRIGSGNDTDSETASSSSISSAKQSNGHAPCASSNIGGALHGIRGIKVQARFAQEPSNRLAQRPSPMAAAMKLSSTPKIISTKRPGSDSPLASPKGYAGSRRQASPSRGAVRPASPSKFASLSMSSPARGLSPSRVRDVSEENVISAPSMLRFAVEARRGKMGDCRIFNAHALRLLHNRLLQWRFVNARADYALFLQTLNAERSLCNSWVKISNLRESVKAKALQLQMLRHILKLSSVLNGQTVYLEKWASMDRDYSSSLSGATEALHASTLRLPVIGGARVNVRKLKDAINSALEMLQAMGTSVCLSSSKVGRVHTLVTELADVTLRERALLVHCRDLLSSNAALQINESSLRSHILQQTKVSSVGRINLQPTGSSTMKQMILTAED</sequence>
<dbReference type="EMBL" id="CM042880">
    <property type="protein sequence ID" value="KAI4389873.1"/>
    <property type="molecule type" value="Genomic_DNA"/>
</dbReference>
<dbReference type="Proteomes" id="UP001057402">
    <property type="component" value="Chromosome 1"/>
</dbReference>